<feature type="compositionally biased region" description="Polar residues" evidence="1">
    <location>
        <begin position="70"/>
        <end position="79"/>
    </location>
</feature>
<evidence type="ECO:0000313" key="3">
    <source>
        <dbReference type="Proteomes" id="UP000271889"/>
    </source>
</evidence>
<feature type="non-terminal residue" evidence="2">
    <location>
        <position position="1"/>
    </location>
</feature>
<evidence type="ECO:0000313" key="2">
    <source>
        <dbReference type="EMBL" id="VDN32062.1"/>
    </source>
</evidence>
<name>A0A3P7QJ88_CYLGO</name>
<dbReference type="AlphaFoldDB" id="A0A3P7QJ88"/>
<dbReference type="Proteomes" id="UP000271889">
    <property type="component" value="Unassembled WGS sequence"/>
</dbReference>
<evidence type="ECO:0000256" key="1">
    <source>
        <dbReference type="SAM" id="MobiDB-lite"/>
    </source>
</evidence>
<sequence>DAVLASASQVVHTNIIQTILNFFRQRRPAAPVADKKEEPAQPDPAAGDAAPNAPEGEQATEEECKKVDVLTSSSAVAAN</sequence>
<protein>
    <submittedName>
        <fullName evidence="2">Uncharacterized protein</fullName>
    </submittedName>
</protein>
<feature type="compositionally biased region" description="Low complexity" evidence="1">
    <location>
        <begin position="43"/>
        <end position="57"/>
    </location>
</feature>
<dbReference type="EMBL" id="UYRV01120029">
    <property type="protein sequence ID" value="VDN32062.1"/>
    <property type="molecule type" value="Genomic_DNA"/>
</dbReference>
<proteinExistence type="predicted"/>
<keyword evidence="3" id="KW-1185">Reference proteome</keyword>
<reference evidence="2 3" key="1">
    <citation type="submission" date="2018-11" db="EMBL/GenBank/DDBJ databases">
        <authorList>
            <consortium name="Pathogen Informatics"/>
        </authorList>
    </citation>
    <scope>NUCLEOTIDE SEQUENCE [LARGE SCALE GENOMIC DNA]</scope>
</reference>
<gene>
    <name evidence="2" type="ORF">CGOC_LOCUS12011</name>
</gene>
<organism evidence="2 3">
    <name type="scientific">Cylicostephanus goldi</name>
    <name type="common">Nematode worm</name>
    <dbReference type="NCBI Taxonomy" id="71465"/>
    <lineage>
        <taxon>Eukaryota</taxon>
        <taxon>Metazoa</taxon>
        <taxon>Ecdysozoa</taxon>
        <taxon>Nematoda</taxon>
        <taxon>Chromadorea</taxon>
        <taxon>Rhabditida</taxon>
        <taxon>Rhabditina</taxon>
        <taxon>Rhabditomorpha</taxon>
        <taxon>Strongyloidea</taxon>
        <taxon>Strongylidae</taxon>
        <taxon>Cylicostephanus</taxon>
    </lineage>
</organism>
<dbReference type="OrthoDB" id="21595at2759"/>
<feature type="region of interest" description="Disordered" evidence="1">
    <location>
        <begin position="28"/>
        <end position="79"/>
    </location>
</feature>
<accession>A0A3P7QJ88</accession>